<feature type="active site" description="Proton donor" evidence="7">
    <location>
        <position position="173"/>
    </location>
</feature>
<dbReference type="PRINTS" id="PR00707">
    <property type="entry name" value="UBCTHYDRLASE"/>
</dbReference>
<name>A0A642UGW9_9ASCO</name>
<feature type="domain" description="UCH catalytic" evidence="9">
    <location>
        <begin position="4"/>
        <end position="237"/>
    </location>
</feature>
<dbReference type="InterPro" id="IPR036959">
    <property type="entry name" value="Peptidase_C12_UCH_sf"/>
</dbReference>
<dbReference type="FunFam" id="3.40.532.10:FF:000006">
    <property type="entry name" value="Ubiquitin carboxyl-terminal hydrolase"/>
    <property type="match status" value="1"/>
</dbReference>
<keyword evidence="4 7" id="KW-0833">Ubl conjugation pathway</keyword>
<keyword evidence="3 7" id="KW-0645">Protease</keyword>
<dbReference type="CDD" id="cd09616">
    <property type="entry name" value="Peptidase_C12_UCH_L1_L3"/>
    <property type="match status" value="1"/>
</dbReference>
<feature type="active site" description="Nucleophile" evidence="7">
    <location>
        <position position="99"/>
    </location>
</feature>
<evidence type="ECO:0000256" key="3">
    <source>
        <dbReference type="ARBA" id="ARBA00022670"/>
    </source>
</evidence>
<dbReference type="PROSITE" id="PS52048">
    <property type="entry name" value="UCH_DOMAIN"/>
    <property type="match status" value="1"/>
</dbReference>
<evidence type="ECO:0000256" key="1">
    <source>
        <dbReference type="ARBA" id="ARBA00000707"/>
    </source>
</evidence>
<evidence type="ECO:0000313" key="11">
    <source>
        <dbReference type="Proteomes" id="UP000761534"/>
    </source>
</evidence>
<evidence type="ECO:0000256" key="7">
    <source>
        <dbReference type="PROSITE-ProRule" id="PRU01393"/>
    </source>
</evidence>
<keyword evidence="6 7" id="KW-0788">Thiol protease</keyword>
<feature type="site" description="Transition state stabilizer" evidence="7">
    <location>
        <position position="93"/>
    </location>
</feature>
<dbReference type="GO" id="GO:0004843">
    <property type="term" value="F:cysteine-type deubiquitinase activity"/>
    <property type="evidence" value="ECO:0007669"/>
    <property type="project" value="UniProtKB-UniRule"/>
</dbReference>
<dbReference type="EC" id="3.4.19.12" evidence="8"/>
<comment type="caution">
    <text evidence="10">The sequence shown here is derived from an EMBL/GenBank/DDBJ whole genome shotgun (WGS) entry which is preliminary data.</text>
</comment>
<comment type="catalytic activity">
    <reaction evidence="1 7 8">
        <text>Thiol-dependent hydrolysis of ester, thioester, amide, peptide and isopeptide bonds formed by the C-terminal Gly of ubiquitin (a 76-residue protein attached to proteins as an intracellular targeting signal).</text>
        <dbReference type="EC" id="3.4.19.12"/>
    </reaction>
</comment>
<dbReference type="VEuPathDB" id="FungiDB:TRICI_006447"/>
<accession>A0A642UGW9</accession>
<sequence>MGKQFVPLECNPEVFNELMYSLGVSKTLSFHDVFSIDPDMLGMIPRPVLSVVMAFPVSPQYEEYRHAQDKDLADDYYNSISGSADEEAIWIKQTIGNACGTMALLHTLVNNVPADLIEKDSALDKMIKELDGLNAIDRTKYLENCAELEQFHTTVAGKGSTEAPEASAEVEHHYVCLTKAKKANALYELDGRRKGPIKLGDLEESDDLLCQKSLEKAKEFLTREGESGQFSIIALGPALD</sequence>
<dbReference type="PANTHER" id="PTHR10589">
    <property type="entry name" value="UBIQUITIN CARBOXYL-TERMINAL HYDROLASE"/>
    <property type="match status" value="1"/>
</dbReference>
<protein>
    <recommendedName>
        <fullName evidence="8">Ubiquitin carboxyl-terminal hydrolase</fullName>
        <ecNumber evidence="8">3.4.19.12</ecNumber>
    </recommendedName>
</protein>
<reference evidence="10" key="1">
    <citation type="journal article" date="2019" name="G3 (Bethesda)">
        <title>Genome Assemblies of Two Rare Opportunistic Yeast Pathogens: Diutina rugosa (syn. Candida rugosa) and Trichomonascus ciferrii (syn. Candida ciferrii).</title>
        <authorList>
            <person name="Mixao V."/>
            <person name="Saus E."/>
            <person name="Hansen A.P."/>
            <person name="Lass-Florl C."/>
            <person name="Gabaldon T."/>
        </authorList>
    </citation>
    <scope>NUCLEOTIDE SEQUENCE</scope>
    <source>
        <strain evidence="10">CBS 4856</strain>
    </source>
</reference>
<dbReference type="Proteomes" id="UP000761534">
    <property type="component" value="Unassembled WGS sequence"/>
</dbReference>
<dbReference type="InterPro" id="IPR038765">
    <property type="entry name" value="Papain-like_cys_pep_sf"/>
</dbReference>
<evidence type="ECO:0000256" key="2">
    <source>
        <dbReference type="ARBA" id="ARBA00009326"/>
    </source>
</evidence>
<dbReference type="AlphaFoldDB" id="A0A642UGW9"/>
<evidence type="ECO:0000256" key="8">
    <source>
        <dbReference type="RuleBase" id="RU361215"/>
    </source>
</evidence>
<dbReference type="Pfam" id="PF01088">
    <property type="entry name" value="Peptidase_C12"/>
    <property type="match status" value="1"/>
</dbReference>
<dbReference type="Gene3D" id="3.40.532.10">
    <property type="entry name" value="Peptidase C12, ubiquitin carboxyl-terminal hydrolase"/>
    <property type="match status" value="1"/>
</dbReference>
<dbReference type="GO" id="GO:0016579">
    <property type="term" value="P:protein deubiquitination"/>
    <property type="evidence" value="ECO:0007669"/>
    <property type="project" value="TreeGrafter"/>
</dbReference>
<evidence type="ECO:0000259" key="9">
    <source>
        <dbReference type="PROSITE" id="PS52048"/>
    </source>
</evidence>
<comment type="similarity">
    <text evidence="2 7 8">Belongs to the peptidase C12 family.</text>
</comment>
<dbReference type="PANTHER" id="PTHR10589:SF17">
    <property type="entry name" value="UBIQUITIN CARBOXYL-TERMINAL HYDROLASE"/>
    <property type="match status" value="1"/>
</dbReference>
<dbReference type="InterPro" id="IPR001578">
    <property type="entry name" value="Peptidase_C12_UCH"/>
</dbReference>
<dbReference type="GO" id="GO:0006511">
    <property type="term" value="P:ubiquitin-dependent protein catabolic process"/>
    <property type="evidence" value="ECO:0007669"/>
    <property type="project" value="UniProtKB-UniRule"/>
</dbReference>
<keyword evidence="5 7" id="KW-0378">Hydrolase</keyword>
<dbReference type="OrthoDB" id="427186at2759"/>
<gene>
    <name evidence="10" type="ORF">TRICI_006447</name>
</gene>
<keyword evidence="11" id="KW-1185">Reference proteome</keyword>
<evidence type="ECO:0000313" key="10">
    <source>
        <dbReference type="EMBL" id="KAA8898864.1"/>
    </source>
</evidence>
<dbReference type="SUPFAM" id="SSF54001">
    <property type="entry name" value="Cysteine proteinases"/>
    <property type="match status" value="1"/>
</dbReference>
<dbReference type="EMBL" id="SWFS01000535">
    <property type="protein sequence ID" value="KAA8898864.1"/>
    <property type="molecule type" value="Genomic_DNA"/>
</dbReference>
<proteinExistence type="inferred from homology"/>
<feature type="site" description="Important for enzyme activity" evidence="7">
    <location>
        <position position="190"/>
    </location>
</feature>
<evidence type="ECO:0000256" key="6">
    <source>
        <dbReference type="ARBA" id="ARBA00022807"/>
    </source>
</evidence>
<organism evidence="10 11">
    <name type="scientific">Trichomonascus ciferrii</name>
    <dbReference type="NCBI Taxonomy" id="44093"/>
    <lineage>
        <taxon>Eukaryota</taxon>
        <taxon>Fungi</taxon>
        <taxon>Dikarya</taxon>
        <taxon>Ascomycota</taxon>
        <taxon>Saccharomycotina</taxon>
        <taxon>Dipodascomycetes</taxon>
        <taxon>Dipodascales</taxon>
        <taxon>Trichomonascaceae</taxon>
        <taxon>Trichomonascus</taxon>
        <taxon>Trichomonascus ciferrii complex</taxon>
    </lineage>
</organism>
<evidence type="ECO:0000256" key="4">
    <source>
        <dbReference type="ARBA" id="ARBA00022786"/>
    </source>
</evidence>
<dbReference type="GO" id="GO:0005737">
    <property type="term" value="C:cytoplasm"/>
    <property type="evidence" value="ECO:0007669"/>
    <property type="project" value="TreeGrafter"/>
</dbReference>
<evidence type="ECO:0000256" key="5">
    <source>
        <dbReference type="ARBA" id="ARBA00022801"/>
    </source>
</evidence>